<dbReference type="Proteomes" id="UP000001359">
    <property type="component" value="Segment"/>
</dbReference>
<keyword evidence="1" id="KW-0472">Membrane</keyword>
<dbReference type="GeneID" id="1733134"/>
<reference evidence="2 3" key="5">
    <citation type="journal article" date="1992" name="Virus Genes">
        <title>Identification and mapping of origins of DNA replication within the DNA sequences of the genome of insect iridescent virus type 6.</title>
        <authorList>
            <person name="Handermann M."/>
            <person name="Schnitzler P."/>
            <person name="Rosen-Wolff A."/>
            <person name="Raab K."/>
            <person name="Sonntag K.C."/>
            <person name="Darai G."/>
        </authorList>
    </citation>
    <scope>NUCLEOTIDE SEQUENCE [LARGE SCALE GENOMIC DNA]</scope>
</reference>
<organism evidence="2 3">
    <name type="scientific">Invertebrate iridescent virus 6</name>
    <name type="common">IIV-6</name>
    <name type="synonym">Chilo iridescent virus</name>
    <dbReference type="NCBI Taxonomy" id="176652"/>
    <lineage>
        <taxon>Viruses</taxon>
        <taxon>Varidnaviria</taxon>
        <taxon>Bamfordvirae</taxon>
        <taxon>Nucleocytoviricota</taxon>
        <taxon>Megaviricetes</taxon>
        <taxon>Pimascovirales</taxon>
        <taxon>Pimascovirales incertae sedis</taxon>
        <taxon>Iridoviridae</taxon>
        <taxon>Betairidovirinae</taxon>
        <taxon>Iridovirus</taxon>
        <taxon>Iridovirus chilo1</taxon>
    </lineage>
</organism>
<reference evidence="2 3" key="1">
    <citation type="journal article" date="1984" name="J. Virol.">
        <title>DNA analysis of insect iridescent virus 6: evidence for circular permutation and terminal redundancy.</title>
        <authorList>
            <person name="Delius H."/>
            <person name="Darai G."/>
            <person name="Fluegel R.M."/>
        </authorList>
    </citation>
    <scope>NUCLEOTIDE SEQUENCE [LARGE SCALE GENOMIC DNA]</scope>
</reference>
<reference evidence="2 3" key="15">
    <citation type="journal article" date="2001" name="Virology">
        <title>Analysis of the first complete DNA sequence of an invertebrate iridovirus: coding strategy of the genome of Chilo iridescent virus.</title>
        <authorList>
            <person name="Jakob N.J."/>
            <person name="Muller K."/>
            <person name="Bahr U."/>
            <person name="Darai G."/>
        </authorList>
    </citation>
    <scope>NUCLEOTIDE SEQUENCE [LARGE SCALE GENOMIC DNA]</scope>
</reference>
<protein>
    <submittedName>
        <fullName evidence="2">427R</fullName>
    </submittedName>
</protein>
<reference evidence="2 3" key="14">
    <citation type="journal article" date="1999" name="Virus Genes">
        <title>Identification of a gene cluster within the genome of Chilo iridescent virus encoding enzymes involved in viral DNA replication and processing.</title>
        <authorList>
            <person name="Muller K."/>
            <person name="Tidona C.A."/>
            <person name="Darai G."/>
        </authorList>
    </citation>
    <scope>NUCLEOTIDE SEQUENCE [LARGE SCALE GENOMIC DNA]</scope>
</reference>
<dbReference type="RefSeq" id="NP_149890.1">
    <property type="nucleotide sequence ID" value="NC_003038.1"/>
</dbReference>
<feature type="transmembrane region" description="Helical" evidence="1">
    <location>
        <begin position="20"/>
        <end position="40"/>
    </location>
</feature>
<reference evidence="2 3" key="13">
    <citation type="journal article" date="1998" name="Virus Genes">
        <title>Identification of a thymidylate synthase gene within the genome of Chilo iridescent virus.</title>
        <authorList>
            <person name="Muller K."/>
            <person name="Tidona C.A."/>
            <person name="Bahr U."/>
            <person name="Darai G."/>
        </authorList>
    </citation>
    <scope>NUCLEOTIDE SEQUENCE [LARGE SCALE GENOMIC DNA]</scope>
</reference>
<reference evidence="2 3" key="7">
    <citation type="journal article" date="1993" name="J. Gen. Virol.">
        <title>Identification of the gene encoding the major capsid protein of insect iridescent virus type 6 by polymerase chain reaction.</title>
        <authorList>
            <person name="Stohwasser R."/>
            <person name="Raab K."/>
            <person name="Schnitzler P."/>
            <person name="Janssen W."/>
            <person name="Darai G."/>
        </authorList>
    </citation>
    <scope>NUCLEOTIDE SEQUENCE [LARGE SCALE GENOMIC DNA]</scope>
</reference>
<keyword evidence="1" id="KW-1133">Transmembrane helix</keyword>
<organismHost>
    <name type="scientific">Gryllus campestris</name>
    <dbReference type="NCBI Taxonomy" id="58607"/>
</organismHost>
<reference evidence="2 3" key="9">
    <citation type="journal article" date="1994" name="J. Gen. Virol.">
        <title>Insect iridescent virus type 6 encodes a polypeptide related to the largest subunit of eukaryotic RNA polymerase II.</title>
        <authorList>
            <person name="Schnitzler P."/>
            <person name="Sonntag K.C."/>
            <person name="Muller M."/>
            <person name="Janssen W."/>
            <person name="Bugert J.J."/>
            <person name="Koonin E.V."/>
            <person name="Darai G."/>
        </authorList>
    </citation>
    <scope>NUCLEOTIDE SEQUENCE [LARGE SCALE GENOMIC DNA]</scope>
</reference>
<reference evidence="2 3" key="8">
    <citation type="journal article" date="1994" name="Intervirology">
        <title>Identification of the primary structure and the coding capacity of the genome of insect iridescent virus type 6 between the genome coordinates 0.310 and 0.347 (7990 bp).</title>
        <authorList>
            <person name="Sonntag K.C."/>
            <person name="Schnitzler P."/>
            <person name="Janssen W."/>
            <person name="Darai G."/>
        </authorList>
    </citation>
    <scope>NUCLEOTIDE SEQUENCE [LARGE SCALE GENOMIC DNA]</scope>
</reference>
<organismHost>
    <name type="scientific">Spodoptera frugiperda</name>
    <name type="common">Fall armyworm</name>
    <dbReference type="NCBI Taxonomy" id="7108"/>
</organismHost>
<reference evidence="2 3" key="12">
    <citation type="journal article" date="1997" name="Virus Genes">
        <title>The DNA sequence of Chilo iridescent virus between the genome coordinates 0.101 and 0.391; similarities in coding strategy between insect and vertebrate iridoviruses.</title>
        <authorList>
            <person name="Bahr U."/>
            <person name="Tidona C.A."/>
            <person name="Darai G."/>
        </authorList>
    </citation>
    <scope>NUCLEOTIDE SEQUENCE [LARGE SCALE GENOMIC DNA]</scope>
</reference>
<sequence>MRQTMIKQIMKQTIKIYLKIGIFLNFILKQSFSIWLQYYILKQ</sequence>
<dbReference type="KEGG" id="vg:1733134"/>
<reference evidence="2 3" key="11">
    <citation type="journal article" date="1994" name="Virus Genes">
        <title>Chilo iridescent virus encodes a putative helicase belonging to a distinct family within the "DEAD/H" superfamily: implications for the evolution of large DNA viruses.</title>
        <authorList>
            <person name="Sonntag K.C."/>
            <person name="Schnitzler P."/>
            <person name="Koonin E.V."/>
            <person name="Darai G."/>
        </authorList>
    </citation>
    <scope>NUCLEOTIDE SEQUENCE [LARGE SCALE GENOMIC DNA]</scope>
</reference>
<evidence type="ECO:0000313" key="2">
    <source>
        <dbReference type="EMBL" id="AAK82287.1"/>
    </source>
</evidence>
<reference evidence="2 3" key="3">
    <citation type="journal article" date="1987" name="Virology">
        <title>Molecular cloning and physical mapping of the genome of insect iridescent virus type 6: further evidence for circular permutation of the viral genome.</title>
        <authorList>
            <person name="Schnitzler P."/>
            <person name="Soltau J.B."/>
            <person name="Fischer M."/>
            <person name="Reisner H."/>
            <person name="Scholz J."/>
            <person name="Delius H."/>
            <person name="Darai G."/>
        </authorList>
    </citation>
    <scope>NUCLEOTIDE SEQUENCE [LARGE SCALE GENOMIC DNA]</scope>
</reference>
<organismHost>
    <name type="scientific">Gryllus bimaculatus</name>
    <name type="common">Two-spotted cricket</name>
    <dbReference type="NCBI Taxonomy" id="6999"/>
</organismHost>
<reference evidence="2 3" key="6">
    <citation type="journal article" date="1992" name="Virus Genes">
        <title>Characterization of the third origin of DNA replication of the genome of insect iridescent virus type 6.</title>
        <authorList>
            <person name="Sonntag K.C."/>
            <person name="Darai G."/>
        </authorList>
    </citation>
    <scope>NUCLEOTIDE SEQUENCE [LARGE SCALE GENOMIC DNA]</scope>
</reference>
<reference evidence="2 3" key="2">
    <citation type="journal article" date="1986" name="Med. Microbiol. Immunol.">
        <title>Insect iridescent virus type 6 induced toxic degenerative hepatitis in mice.</title>
        <authorList>
            <person name="Lorbacher de Ruiz H."/>
            <person name="Gelderblom H."/>
            <person name="Hofmann W."/>
            <person name="Darai G."/>
        </authorList>
    </citation>
    <scope>NUCLEOTIDE SEQUENCE [LARGE SCALE GENOMIC DNA]</scope>
</reference>
<name>Q91F98_IIV6</name>
<dbReference type="EMBL" id="AF303741">
    <property type="protein sequence ID" value="AAK82287.1"/>
    <property type="molecule type" value="Genomic_DNA"/>
</dbReference>
<keyword evidence="1" id="KW-0812">Transmembrane</keyword>
<keyword evidence="3" id="KW-1185">Reference proteome</keyword>
<reference evidence="2 3" key="4">
    <citation type="journal article" date="1988" name="Virology">
        <title>Identification and characterization of the repetitive DNA element in the genome of insect iridescent virus type 6.</title>
        <authorList>
            <person name="Fischer M."/>
            <person name="Schnitzler P."/>
            <person name="Delius H."/>
            <person name="Darai G."/>
        </authorList>
    </citation>
    <scope>NUCLEOTIDE SEQUENCE [LARGE SCALE GENOMIC DNA]</scope>
</reference>
<organismHost>
    <name type="scientific">Acheta domesticus</name>
    <name type="common">House cricket</name>
    <dbReference type="NCBI Taxonomy" id="6997"/>
</organismHost>
<organismHost>
    <name type="scientific">Chilo suppressalis</name>
    <name type="common">Asiatic rice borer moth</name>
    <dbReference type="NCBI Taxonomy" id="168631"/>
</organismHost>
<reference evidence="2 3" key="10">
    <citation type="journal article" date="1994" name="Nucleic Acids Res.">
        <title>Identification of genes encoding zinc finger proteins, non-histone chromosomal HMG protein homologue, and a putative GTP phosphohydrolase in the genome of Chilo iridescent virus.</title>
        <authorList>
            <person name="Schnitzler P."/>
            <person name="Hug M."/>
            <person name="Handermann M."/>
            <person name="Janssen W."/>
            <person name="Koonin E.V."/>
            <person name="Delius H."/>
            <person name="Darai C."/>
        </authorList>
    </citation>
    <scope>NUCLEOTIDE SEQUENCE [LARGE SCALE GENOMIC DNA]</scope>
</reference>
<proteinExistence type="predicted"/>
<evidence type="ECO:0000313" key="3">
    <source>
        <dbReference type="Proteomes" id="UP000001359"/>
    </source>
</evidence>
<evidence type="ECO:0000256" key="1">
    <source>
        <dbReference type="SAM" id="Phobius"/>
    </source>
</evidence>
<accession>Q91F98</accession>